<keyword evidence="4" id="KW-0012">Acyltransferase</keyword>
<dbReference type="CDD" id="cd07572">
    <property type="entry name" value="nit"/>
    <property type="match status" value="1"/>
</dbReference>
<feature type="region of interest" description="Disordered" evidence="2">
    <location>
        <begin position="1"/>
        <end position="23"/>
    </location>
</feature>
<reference evidence="4 5" key="1">
    <citation type="journal article" date="2008" name="Int. J. Syst. Evol. Microbiol.">
        <title>Description of Roseateles aquatilis sp. nov. and Roseateles terrae sp. nov., in the class Betaproteobacteria, and emended description of the genus Roseateles.</title>
        <authorList>
            <person name="Gomila M."/>
            <person name="Bowien B."/>
            <person name="Falsen E."/>
            <person name="Moore E.R."/>
            <person name="Lalucat J."/>
        </authorList>
    </citation>
    <scope>NUCLEOTIDE SEQUENCE [LARGE SCALE GENOMIC DNA]</scope>
    <source>
        <strain evidence="4 5">CCUG 48205</strain>
    </source>
</reference>
<name>A0A2D0AM31_9BURK</name>
<dbReference type="GO" id="GO:0016811">
    <property type="term" value="F:hydrolase activity, acting on carbon-nitrogen (but not peptide) bonds, in linear amides"/>
    <property type="evidence" value="ECO:0007669"/>
    <property type="project" value="InterPro"/>
</dbReference>
<gene>
    <name evidence="4" type="ORF">CDN99_22355</name>
</gene>
<dbReference type="Proteomes" id="UP000197468">
    <property type="component" value="Unassembled WGS sequence"/>
</dbReference>
<feature type="compositionally biased region" description="Low complexity" evidence="2">
    <location>
        <begin position="8"/>
        <end position="23"/>
    </location>
</feature>
<feature type="domain" description="CN hydrolase" evidence="3">
    <location>
        <begin position="28"/>
        <end position="291"/>
    </location>
</feature>
<keyword evidence="1" id="KW-0378">Hydrolase</keyword>
<accession>A0A2D0AM31</accession>
<dbReference type="InterPro" id="IPR003010">
    <property type="entry name" value="C-N_Hydrolase"/>
</dbReference>
<dbReference type="PANTHER" id="PTHR23088">
    <property type="entry name" value="NITRILASE-RELATED"/>
    <property type="match status" value="1"/>
</dbReference>
<comment type="caution">
    <text evidence="4">The sequence shown here is derived from an EMBL/GenBank/DDBJ whole genome shotgun (WGS) entry which is preliminary data.</text>
</comment>
<keyword evidence="5" id="KW-1185">Reference proteome</keyword>
<proteinExistence type="predicted"/>
<evidence type="ECO:0000256" key="1">
    <source>
        <dbReference type="ARBA" id="ARBA00022801"/>
    </source>
</evidence>
<dbReference type="PANTHER" id="PTHR23088:SF27">
    <property type="entry name" value="DEAMINATED GLUTATHIONE AMIDASE"/>
    <property type="match status" value="1"/>
</dbReference>
<protein>
    <submittedName>
        <fullName evidence="4">Acyltransferase</fullName>
    </submittedName>
</protein>
<dbReference type="EMBL" id="NIOF01000013">
    <property type="protein sequence ID" value="OWQ85285.1"/>
    <property type="molecule type" value="Genomic_DNA"/>
</dbReference>
<evidence type="ECO:0000259" key="3">
    <source>
        <dbReference type="PROSITE" id="PS50263"/>
    </source>
</evidence>
<organism evidence="4 5">
    <name type="scientific">Roseateles aquatilis</name>
    <dbReference type="NCBI Taxonomy" id="431061"/>
    <lineage>
        <taxon>Bacteria</taxon>
        <taxon>Pseudomonadati</taxon>
        <taxon>Pseudomonadota</taxon>
        <taxon>Betaproteobacteria</taxon>
        <taxon>Burkholderiales</taxon>
        <taxon>Sphaerotilaceae</taxon>
        <taxon>Roseateles</taxon>
    </lineage>
</organism>
<dbReference type="OrthoDB" id="9811121at2"/>
<evidence type="ECO:0000313" key="4">
    <source>
        <dbReference type="EMBL" id="OWQ85285.1"/>
    </source>
</evidence>
<dbReference type="SUPFAM" id="SSF56317">
    <property type="entry name" value="Carbon-nitrogen hydrolase"/>
    <property type="match status" value="1"/>
</dbReference>
<dbReference type="InterPro" id="IPR045254">
    <property type="entry name" value="Nit1/2_C-N_Hydrolase"/>
</dbReference>
<keyword evidence="4" id="KW-0808">Transferase</keyword>
<dbReference type="AlphaFoldDB" id="A0A2D0AM31"/>
<dbReference type="InterPro" id="IPR036526">
    <property type="entry name" value="C-N_Hydrolase_sf"/>
</dbReference>
<dbReference type="RefSeq" id="WP_088387132.1">
    <property type="nucleotide sequence ID" value="NZ_NIOF01000013.1"/>
</dbReference>
<dbReference type="Pfam" id="PF00795">
    <property type="entry name" value="CN_hydrolase"/>
    <property type="match status" value="1"/>
</dbReference>
<evidence type="ECO:0000256" key="2">
    <source>
        <dbReference type="SAM" id="MobiDB-lite"/>
    </source>
</evidence>
<evidence type="ECO:0000313" key="5">
    <source>
        <dbReference type="Proteomes" id="UP000197468"/>
    </source>
</evidence>
<sequence length="309" mass="32686">MSSASPQSTGAGPGSHASGAPATAGAPVTVAAVQMVSGTSLEANLARAGHWIAQAARQGAALVSLPEYFCLMGHQDTDKLPFAERPGDLDAPIQGMLSRAAREHGVWILGGTLPMAIAGAPIPADRVRNTTCVFAPDGSLVTRYDKLHLFCYDNGRERYDEARVLEAGEAPVTLDAAMPGGGPSLRVGLSICYDLRFPELYRAMSFSAGQAPLDLISVPAAFTHTTGQAHWELLLRARAVENQAYVIAAAQGGTHENGRRTWGHSMVVDPWGEVLACLPEGEGLALARLDPARIAQVRSQLPALQHRRL</sequence>
<dbReference type="Gene3D" id="3.60.110.10">
    <property type="entry name" value="Carbon-nitrogen hydrolase"/>
    <property type="match status" value="1"/>
</dbReference>
<dbReference type="PROSITE" id="PS50263">
    <property type="entry name" value="CN_HYDROLASE"/>
    <property type="match status" value="1"/>
</dbReference>
<dbReference type="GO" id="GO:0016746">
    <property type="term" value="F:acyltransferase activity"/>
    <property type="evidence" value="ECO:0007669"/>
    <property type="project" value="UniProtKB-KW"/>
</dbReference>